<accession>A0A545UZ90</accession>
<dbReference type="SUPFAM" id="SSF53335">
    <property type="entry name" value="S-adenosyl-L-methionine-dependent methyltransferases"/>
    <property type="match status" value="1"/>
</dbReference>
<evidence type="ECO:0000313" key="4">
    <source>
        <dbReference type="Proteomes" id="UP000315783"/>
    </source>
</evidence>
<evidence type="ECO:0000313" key="3">
    <source>
        <dbReference type="EMBL" id="TQV94777.1"/>
    </source>
</evidence>
<dbReference type="STRING" id="43265.A0A545UZ90"/>
<dbReference type="EMBL" id="SPUK01000009">
    <property type="protein sequence ID" value="TQV94777.1"/>
    <property type="molecule type" value="Genomic_DNA"/>
</dbReference>
<dbReference type="PANTHER" id="PTHR43619:SF2">
    <property type="entry name" value="S-ADENOSYL-L-METHIONINE-DEPENDENT METHYLTRANSFERASES SUPERFAMILY PROTEIN"/>
    <property type="match status" value="1"/>
</dbReference>
<dbReference type="PANTHER" id="PTHR43619">
    <property type="entry name" value="S-ADENOSYL-L-METHIONINE-DEPENDENT METHYLTRANSFERASE YKTD-RELATED"/>
    <property type="match status" value="1"/>
</dbReference>
<protein>
    <submittedName>
        <fullName evidence="3">O-methyltransferase-like protein</fullName>
    </submittedName>
</protein>
<dbReference type="GO" id="GO:0032259">
    <property type="term" value="P:methylation"/>
    <property type="evidence" value="ECO:0007669"/>
    <property type="project" value="UniProtKB-KW"/>
</dbReference>
<comment type="caution">
    <text evidence="3">The sequence shown here is derived from an EMBL/GenBank/DDBJ whole genome shotgun (WGS) entry which is preliminary data.</text>
</comment>
<keyword evidence="4" id="KW-1185">Reference proteome</keyword>
<keyword evidence="2 3" id="KW-0808">Transferase</keyword>
<gene>
    <name evidence="3" type="ORF">IF1G_06788</name>
</gene>
<evidence type="ECO:0000256" key="2">
    <source>
        <dbReference type="ARBA" id="ARBA00022679"/>
    </source>
</evidence>
<dbReference type="AlphaFoldDB" id="A0A545UZ90"/>
<name>A0A545UZ90_9HYPO</name>
<dbReference type="GO" id="GO:0008168">
    <property type="term" value="F:methyltransferase activity"/>
    <property type="evidence" value="ECO:0007669"/>
    <property type="project" value="UniProtKB-KW"/>
</dbReference>
<keyword evidence="1 3" id="KW-0489">Methyltransferase</keyword>
<dbReference type="Gene3D" id="3.40.50.150">
    <property type="entry name" value="Vaccinia Virus protein VP39"/>
    <property type="match status" value="1"/>
</dbReference>
<reference evidence="3 4" key="1">
    <citation type="journal article" date="2019" name="Appl. Microbiol. Biotechnol.">
        <title>Genome sequence of Isaria javanica and comparative genome analysis insights into family S53 peptidase evolution in fungal entomopathogens.</title>
        <authorList>
            <person name="Lin R."/>
            <person name="Zhang X."/>
            <person name="Xin B."/>
            <person name="Zou M."/>
            <person name="Gao Y."/>
            <person name="Qin F."/>
            <person name="Hu Q."/>
            <person name="Xie B."/>
            <person name="Cheng X."/>
        </authorList>
    </citation>
    <scope>NUCLEOTIDE SEQUENCE [LARGE SCALE GENOMIC DNA]</scope>
    <source>
        <strain evidence="3 4">IJ1G</strain>
    </source>
</reference>
<dbReference type="InterPro" id="IPR007213">
    <property type="entry name" value="Ppm1/Ppm2/Tcmp"/>
</dbReference>
<sequence>MATTQDRQPADHLGMTLTGAQETLLVTLLAKYNDFYRRRPLLADRWAVAVIDHLGIVARPPAGFSHSAMVTMRARVMDDWATELLAAHREEPVAVIHLACGLDARALRLRGKCGADVRWIDLDLPDVIDARCRLASAMPEPAAAVSAAAYAGQKYSYTMVASDATAAAWLEDVPADRPTLVIMEGLSMYLSADAAQALIRRLVNHFAPCGGELMLDAVSPQSRAVVNWVVRVQQSFGFQWQYAIRSFEDVTRLDARLQLVQGYRFTHNPAVKLLDFVPRVVLWLLSWIPWLRGLYLFMRFRM</sequence>
<dbReference type="Proteomes" id="UP000315783">
    <property type="component" value="Unassembled WGS sequence"/>
</dbReference>
<dbReference type="Pfam" id="PF04072">
    <property type="entry name" value="LCM"/>
    <property type="match status" value="1"/>
</dbReference>
<dbReference type="OrthoDB" id="203237at2759"/>
<dbReference type="InterPro" id="IPR029063">
    <property type="entry name" value="SAM-dependent_MTases_sf"/>
</dbReference>
<evidence type="ECO:0000256" key="1">
    <source>
        <dbReference type="ARBA" id="ARBA00022603"/>
    </source>
</evidence>
<proteinExistence type="predicted"/>
<organism evidence="3 4">
    <name type="scientific">Cordyceps javanica</name>
    <dbReference type="NCBI Taxonomy" id="43265"/>
    <lineage>
        <taxon>Eukaryota</taxon>
        <taxon>Fungi</taxon>
        <taxon>Dikarya</taxon>
        <taxon>Ascomycota</taxon>
        <taxon>Pezizomycotina</taxon>
        <taxon>Sordariomycetes</taxon>
        <taxon>Hypocreomycetidae</taxon>
        <taxon>Hypocreales</taxon>
        <taxon>Cordycipitaceae</taxon>
        <taxon>Cordyceps</taxon>
    </lineage>
</organism>